<gene>
    <name evidence="2" type="ORF">GCM10007047_03060</name>
</gene>
<dbReference type="AlphaFoldDB" id="A0A8J3DEJ6"/>
<protein>
    <recommendedName>
        <fullName evidence="4">PEP-CTERM protein-sorting domain-containing protein</fullName>
    </recommendedName>
</protein>
<dbReference type="SUPFAM" id="SSF50969">
    <property type="entry name" value="YVTN repeat-like/Quinoprotein amine dehydrogenase"/>
    <property type="match status" value="1"/>
</dbReference>
<organism evidence="2 3">
    <name type="scientific">Cerasicoccus arenae</name>
    <dbReference type="NCBI Taxonomy" id="424488"/>
    <lineage>
        <taxon>Bacteria</taxon>
        <taxon>Pseudomonadati</taxon>
        <taxon>Verrucomicrobiota</taxon>
        <taxon>Opitutia</taxon>
        <taxon>Puniceicoccales</taxon>
        <taxon>Cerasicoccaceae</taxon>
        <taxon>Cerasicoccus</taxon>
    </lineage>
</organism>
<comment type="caution">
    <text evidence="2">The sequence shown here is derived from an EMBL/GenBank/DDBJ whole genome shotgun (WGS) entry which is preliminary data.</text>
</comment>
<reference evidence="2" key="2">
    <citation type="submission" date="2020-09" db="EMBL/GenBank/DDBJ databases">
        <authorList>
            <person name="Sun Q."/>
            <person name="Kim S."/>
        </authorList>
    </citation>
    <scope>NUCLEOTIDE SEQUENCE</scope>
    <source>
        <strain evidence="2">KCTC 12870</strain>
    </source>
</reference>
<accession>A0A8J3DEJ6</accession>
<keyword evidence="3" id="KW-1185">Reference proteome</keyword>
<reference evidence="2" key="1">
    <citation type="journal article" date="2014" name="Int. J. Syst. Evol. Microbiol.">
        <title>Complete genome sequence of Corynebacterium casei LMG S-19264T (=DSM 44701T), isolated from a smear-ripened cheese.</title>
        <authorList>
            <consortium name="US DOE Joint Genome Institute (JGI-PGF)"/>
            <person name="Walter F."/>
            <person name="Albersmeier A."/>
            <person name="Kalinowski J."/>
            <person name="Ruckert C."/>
        </authorList>
    </citation>
    <scope>NUCLEOTIDE SEQUENCE</scope>
    <source>
        <strain evidence="2">KCTC 12870</strain>
    </source>
</reference>
<evidence type="ECO:0000313" key="3">
    <source>
        <dbReference type="Proteomes" id="UP000642829"/>
    </source>
</evidence>
<evidence type="ECO:0000313" key="2">
    <source>
        <dbReference type="EMBL" id="GHB91373.1"/>
    </source>
</evidence>
<feature type="chain" id="PRO_5035316009" description="PEP-CTERM protein-sorting domain-containing protein" evidence="1">
    <location>
        <begin position="26"/>
        <end position="356"/>
    </location>
</feature>
<keyword evidence="1" id="KW-0732">Signal</keyword>
<dbReference type="Proteomes" id="UP000642829">
    <property type="component" value="Unassembled WGS sequence"/>
</dbReference>
<dbReference type="InterPro" id="IPR011044">
    <property type="entry name" value="Quino_amine_DH_bsu"/>
</dbReference>
<dbReference type="RefSeq" id="WP_189511134.1">
    <property type="nucleotide sequence ID" value="NZ_BMXG01000001.1"/>
</dbReference>
<feature type="signal peptide" evidence="1">
    <location>
        <begin position="1"/>
        <end position="25"/>
    </location>
</feature>
<evidence type="ECO:0000256" key="1">
    <source>
        <dbReference type="SAM" id="SignalP"/>
    </source>
</evidence>
<name>A0A8J3DEJ6_9BACT</name>
<sequence length="356" mass="35904">MKSHLSSSLLCALAILPLSAPVLNAASLVPSAGYSVGEVLSTTTLGAFDIYDAGGAKAYGWDSGSSTLRNYSVSNGGVLGDFGAPPGGYADSGNAFVSFVRRSSDGNSVWVGFTVGGNSDDRIYEVTDLGGTPTWNLRTTLAGNYDLEFSSSGAAFASANLGGFSNPNKLFYLDAGDGFSAIEFAETGGYSADLAFDVTGALIYATSGLGAEQLVSFSNGNITAFLSDTGSWSPLGLGDASLLSDLPAGGSGLYADAFGGVFVSMSDFSGFPFAGTVAQWNGNAGSGENLDILATVGDSLGELDGLGELANGGELFQSVGYGGSGLDTISVPEPADFGLAAGLLSLALIAVRRRRA</sequence>
<proteinExistence type="predicted"/>
<dbReference type="EMBL" id="BMXG01000001">
    <property type="protein sequence ID" value="GHB91373.1"/>
    <property type="molecule type" value="Genomic_DNA"/>
</dbReference>
<evidence type="ECO:0008006" key="4">
    <source>
        <dbReference type="Google" id="ProtNLM"/>
    </source>
</evidence>